<dbReference type="PANTHER" id="PTHR31451">
    <property type="match status" value="1"/>
</dbReference>
<dbReference type="STRING" id="59895.A0A103VC06"/>
<organism evidence="1 2">
    <name type="scientific">Cynara cardunculus var. scolymus</name>
    <name type="common">Globe artichoke</name>
    <name type="synonym">Cynara scolymus</name>
    <dbReference type="NCBI Taxonomy" id="59895"/>
    <lineage>
        <taxon>Eukaryota</taxon>
        <taxon>Viridiplantae</taxon>
        <taxon>Streptophyta</taxon>
        <taxon>Embryophyta</taxon>
        <taxon>Tracheophyta</taxon>
        <taxon>Spermatophyta</taxon>
        <taxon>Magnoliopsida</taxon>
        <taxon>eudicotyledons</taxon>
        <taxon>Gunneridae</taxon>
        <taxon>Pentapetalae</taxon>
        <taxon>asterids</taxon>
        <taxon>campanulids</taxon>
        <taxon>Asterales</taxon>
        <taxon>Asteraceae</taxon>
        <taxon>Carduoideae</taxon>
        <taxon>Cardueae</taxon>
        <taxon>Carduinae</taxon>
        <taxon>Cynara</taxon>
    </lineage>
</organism>
<dbReference type="AlphaFoldDB" id="A0A103VC06"/>
<dbReference type="Gene3D" id="3.20.20.80">
    <property type="entry name" value="Glycosidases"/>
    <property type="match status" value="1"/>
</dbReference>
<dbReference type="SUPFAM" id="SSF51445">
    <property type="entry name" value="(Trans)glycosidases"/>
    <property type="match status" value="1"/>
</dbReference>
<keyword evidence="2" id="KW-1185">Reference proteome</keyword>
<dbReference type="Gramene" id="KVH51278">
    <property type="protein sequence ID" value="KVH51278"/>
    <property type="gene ID" value="Ccrd_025712"/>
</dbReference>
<evidence type="ECO:0000313" key="2">
    <source>
        <dbReference type="Proteomes" id="UP000243975"/>
    </source>
</evidence>
<evidence type="ECO:0000313" key="1">
    <source>
        <dbReference type="EMBL" id="KVH51278.1"/>
    </source>
</evidence>
<dbReference type="EMBL" id="LEKV01006760">
    <property type="protein sequence ID" value="KVH51278.1"/>
    <property type="molecule type" value="Genomic_DNA"/>
</dbReference>
<protein>
    <submittedName>
        <fullName evidence="1">Glycoside hydrolase, catalytic domain-containing protein</fullName>
    </submittedName>
</protein>
<comment type="caution">
    <text evidence="1">The sequence shown here is derived from an EMBL/GenBank/DDBJ whole genome shotgun (WGS) entry which is preliminary data.</text>
</comment>
<dbReference type="Proteomes" id="UP000243975">
    <property type="component" value="Unassembled WGS sequence"/>
</dbReference>
<dbReference type="InterPro" id="IPR017853">
    <property type="entry name" value="GH"/>
</dbReference>
<name>A0A103VC06_CYNCS</name>
<reference evidence="1 2" key="1">
    <citation type="journal article" date="2016" name="Sci. Rep.">
        <title>The genome sequence of the outbreeding globe artichoke constructed de novo incorporating a phase-aware low-pass sequencing strategy of F1 progeny.</title>
        <authorList>
            <person name="Scaglione D."/>
            <person name="Reyes-Chin-Wo S."/>
            <person name="Acquadro A."/>
            <person name="Froenicke L."/>
            <person name="Portis E."/>
            <person name="Beitel C."/>
            <person name="Tirone M."/>
            <person name="Mauro R."/>
            <person name="Lo Monaco A."/>
            <person name="Mauromicale G."/>
            <person name="Faccioli P."/>
            <person name="Cattivelli L."/>
            <person name="Rieseberg L."/>
            <person name="Michelmore R."/>
            <person name="Lanteri S."/>
        </authorList>
    </citation>
    <scope>NUCLEOTIDE SEQUENCE [LARGE SCALE GENOMIC DNA]</scope>
    <source>
        <strain evidence="1">2C</strain>
    </source>
</reference>
<dbReference type="GO" id="GO:0016985">
    <property type="term" value="F:mannan endo-1,4-beta-mannosidase activity"/>
    <property type="evidence" value="ECO:0007669"/>
    <property type="project" value="UniProtKB-EC"/>
</dbReference>
<sequence>MRFNLELERSGDGEVFFLSKALQISPGAYDERVFQGLDFVVAEARKLDFGGRPQYVEWARSSGVQISSNDDFYTNPIVKGYYKNHIQVIKLK</sequence>
<proteinExistence type="predicted"/>
<gene>
    <name evidence="1" type="ORF">Ccrd_025712</name>
</gene>
<dbReference type="PANTHER" id="PTHR31451:SF59">
    <property type="entry name" value="MANNAN ENDO-1,4-BETA-MANNOSIDASE"/>
    <property type="match status" value="1"/>
</dbReference>
<dbReference type="InterPro" id="IPR045053">
    <property type="entry name" value="MAN-like"/>
</dbReference>
<accession>A0A103VC06</accession>
<keyword evidence="1" id="KW-0378">Hydrolase</keyword>